<keyword evidence="1" id="KW-0732">Signal</keyword>
<protein>
    <recommendedName>
        <fullName evidence="4">SXP/RAL-2 family protein Ani s 5-like cation-binding domain-containing protein</fullName>
    </recommendedName>
</protein>
<organism evidence="2 3">
    <name type="scientific">Diploscapter pachys</name>
    <dbReference type="NCBI Taxonomy" id="2018661"/>
    <lineage>
        <taxon>Eukaryota</taxon>
        <taxon>Metazoa</taxon>
        <taxon>Ecdysozoa</taxon>
        <taxon>Nematoda</taxon>
        <taxon>Chromadorea</taxon>
        <taxon>Rhabditida</taxon>
        <taxon>Rhabditina</taxon>
        <taxon>Rhabditomorpha</taxon>
        <taxon>Rhabditoidea</taxon>
        <taxon>Rhabditidae</taxon>
        <taxon>Diploscapter</taxon>
    </lineage>
</organism>
<evidence type="ECO:0000313" key="3">
    <source>
        <dbReference type="Proteomes" id="UP000218231"/>
    </source>
</evidence>
<keyword evidence="3" id="KW-1185">Reference proteome</keyword>
<feature type="chain" id="PRO_5012878130" description="SXP/RAL-2 family protein Ani s 5-like cation-binding domain-containing protein" evidence="1">
    <location>
        <begin position="19"/>
        <end position="127"/>
    </location>
</feature>
<gene>
    <name evidence="2" type="ORF">WR25_20622</name>
</gene>
<sequence>MRFYFLVVSAVIVSFAAAGFFDDAIGTVSNGAGHAVNWVKDTAAPAVGGAVSSAANAVVDPDNHKAVKDWVVDKADKVSNFTTDTVVPGAKHVGGKIANFTTEEVVPGAKRVGGAIADTVDTTFREN</sequence>
<accession>A0A2A2KZG2</accession>
<reference evidence="2 3" key="1">
    <citation type="journal article" date="2017" name="Curr. Biol.">
        <title>Genome architecture and evolution of a unichromosomal asexual nematode.</title>
        <authorList>
            <person name="Fradin H."/>
            <person name="Zegar C."/>
            <person name="Gutwein M."/>
            <person name="Lucas J."/>
            <person name="Kovtun M."/>
            <person name="Corcoran D."/>
            <person name="Baugh L.R."/>
            <person name="Kiontke K."/>
            <person name="Gunsalus K."/>
            <person name="Fitch D.H."/>
            <person name="Piano F."/>
        </authorList>
    </citation>
    <scope>NUCLEOTIDE SEQUENCE [LARGE SCALE GENOMIC DNA]</scope>
    <source>
        <strain evidence="2">PF1309</strain>
    </source>
</reference>
<dbReference type="AlphaFoldDB" id="A0A2A2KZG2"/>
<evidence type="ECO:0008006" key="4">
    <source>
        <dbReference type="Google" id="ProtNLM"/>
    </source>
</evidence>
<proteinExistence type="predicted"/>
<comment type="caution">
    <text evidence="2">The sequence shown here is derived from an EMBL/GenBank/DDBJ whole genome shotgun (WGS) entry which is preliminary data.</text>
</comment>
<dbReference type="Proteomes" id="UP000218231">
    <property type="component" value="Unassembled WGS sequence"/>
</dbReference>
<evidence type="ECO:0000313" key="2">
    <source>
        <dbReference type="EMBL" id="PAV79386.1"/>
    </source>
</evidence>
<dbReference type="EMBL" id="LIAE01007420">
    <property type="protein sequence ID" value="PAV79386.1"/>
    <property type="molecule type" value="Genomic_DNA"/>
</dbReference>
<evidence type="ECO:0000256" key="1">
    <source>
        <dbReference type="SAM" id="SignalP"/>
    </source>
</evidence>
<feature type="signal peptide" evidence="1">
    <location>
        <begin position="1"/>
        <end position="18"/>
    </location>
</feature>
<name>A0A2A2KZG2_9BILA</name>